<dbReference type="Pfam" id="PF07690">
    <property type="entry name" value="MFS_1"/>
    <property type="match status" value="1"/>
</dbReference>
<sequence>MEQKNSNYGLGMGVFGAVFFIFGFATTFIVTMTAPVKAIFGLPEWAAQLLSSAFFITYPILSIPSGKLVTKIGYKWTVILGLLLMGLGSLVFWPAAQMASGLNEAGDVWSSAKIVSFGMFLVATFILAAGVVFLQVAANPYVTALGPESSASSRLNLTQALNSIATMIAPWIISVAIFRGLSESLMSAKEYGIAAAERVPMPFITMAIVVIAVAVILFTIKLPVIVSEKKESVKKSVWQYPHVLLGAFAIFAYVGAEVGNAGLIVNYLKNSGGIDPEVASTYAAIYWGGAMIGRFFGAIMFSDMKSKAKKYGLVVLVLGLALLSGAFVTADGYTFDSWNFNAGLIFMGVAFVNFIIMQIGSGKAARTLAVFAIVAASLALITTLTTGQVALWTIISIGLFNSIMFPNIFSLAVRDLDGGEMASASGIINSLVVGGAVIPPIMGGIADTVGYTWAFVVPAICYLYIFFYAVKGHAIRTE</sequence>
<keyword evidence="3 6" id="KW-0812">Transmembrane</keyword>
<dbReference type="AlphaFoldDB" id="A0A2T0XH88"/>
<comment type="caution">
    <text evidence="7">The sequence shown here is derived from an EMBL/GenBank/DDBJ whole genome shotgun (WGS) entry which is preliminary data.</text>
</comment>
<evidence type="ECO:0000313" key="8">
    <source>
        <dbReference type="Proteomes" id="UP000252733"/>
    </source>
</evidence>
<feature type="transmembrane region" description="Helical" evidence="6">
    <location>
        <begin position="425"/>
        <end position="445"/>
    </location>
</feature>
<proteinExistence type="predicted"/>
<organism evidence="7 8">
    <name type="scientific">Marinilabilia salmonicolor</name>
    <dbReference type="NCBI Taxonomy" id="989"/>
    <lineage>
        <taxon>Bacteria</taxon>
        <taxon>Pseudomonadati</taxon>
        <taxon>Bacteroidota</taxon>
        <taxon>Bacteroidia</taxon>
        <taxon>Marinilabiliales</taxon>
        <taxon>Marinilabiliaceae</taxon>
        <taxon>Marinilabilia</taxon>
    </lineage>
</organism>
<feature type="transmembrane region" description="Helical" evidence="6">
    <location>
        <begin position="313"/>
        <end position="332"/>
    </location>
</feature>
<dbReference type="GO" id="GO:0022857">
    <property type="term" value="F:transmembrane transporter activity"/>
    <property type="evidence" value="ECO:0007669"/>
    <property type="project" value="InterPro"/>
</dbReference>
<feature type="transmembrane region" description="Helical" evidence="6">
    <location>
        <begin position="116"/>
        <end position="139"/>
    </location>
</feature>
<feature type="transmembrane region" description="Helical" evidence="6">
    <location>
        <begin position="338"/>
        <end position="356"/>
    </location>
</feature>
<dbReference type="InterPro" id="IPR050375">
    <property type="entry name" value="MFS_TsgA-like"/>
</dbReference>
<feature type="transmembrane region" description="Helical" evidence="6">
    <location>
        <begin position="284"/>
        <end position="301"/>
    </location>
</feature>
<evidence type="ECO:0000256" key="4">
    <source>
        <dbReference type="ARBA" id="ARBA00022989"/>
    </source>
</evidence>
<dbReference type="GO" id="GO:0005886">
    <property type="term" value="C:plasma membrane"/>
    <property type="evidence" value="ECO:0007669"/>
    <property type="project" value="UniProtKB-SubCell"/>
</dbReference>
<evidence type="ECO:0000256" key="2">
    <source>
        <dbReference type="ARBA" id="ARBA00022475"/>
    </source>
</evidence>
<dbReference type="SUPFAM" id="SSF103473">
    <property type="entry name" value="MFS general substrate transporter"/>
    <property type="match status" value="2"/>
</dbReference>
<feature type="transmembrane region" description="Helical" evidence="6">
    <location>
        <begin position="160"/>
        <end position="181"/>
    </location>
</feature>
<keyword evidence="4 6" id="KW-1133">Transmembrane helix</keyword>
<dbReference type="PANTHER" id="PTHR43702">
    <property type="entry name" value="L-FUCOSE-PROTON SYMPORTER"/>
    <property type="match status" value="1"/>
</dbReference>
<feature type="transmembrane region" description="Helical" evidence="6">
    <location>
        <begin position="391"/>
        <end position="413"/>
    </location>
</feature>
<evidence type="ECO:0000256" key="5">
    <source>
        <dbReference type="ARBA" id="ARBA00023136"/>
    </source>
</evidence>
<feature type="transmembrane region" description="Helical" evidence="6">
    <location>
        <begin position="76"/>
        <end position="96"/>
    </location>
</feature>
<keyword evidence="5 6" id="KW-0472">Membrane</keyword>
<evidence type="ECO:0000256" key="1">
    <source>
        <dbReference type="ARBA" id="ARBA00004429"/>
    </source>
</evidence>
<evidence type="ECO:0000313" key="7">
    <source>
        <dbReference type="EMBL" id="RCW33880.1"/>
    </source>
</evidence>
<dbReference type="RefSeq" id="WP_106153517.1">
    <property type="nucleotide sequence ID" value="NZ_PVTS01000010.1"/>
</dbReference>
<feature type="transmembrane region" description="Helical" evidence="6">
    <location>
        <begin position="368"/>
        <end position="385"/>
    </location>
</feature>
<dbReference type="InterPro" id="IPR036259">
    <property type="entry name" value="MFS_trans_sf"/>
</dbReference>
<feature type="transmembrane region" description="Helical" evidence="6">
    <location>
        <begin position="451"/>
        <end position="470"/>
    </location>
</feature>
<accession>A0A2T0XH88</accession>
<keyword evidence="2" id="KW-1003">Cell membrane</keyword>
<name>A0A2T0XH88_9BACT</name>
<feature type="transmembrane region" description="Helical" evidence="6">
    <location>
        <begin position="201"/>
        <end position="222"/>
    </location>
</feature>
<dbReference type="Proteomes" id="UP000252733">
    <property type="component" value="Unassembled WGS sequence"/>
</dbReference>
<evidence type="ECO:0000256" key="6">
    <source>
        <dbReference type="SAM" id="Phobius"/>
    </source>
</evidence>
<dbReference type="OrthoDB" id="9786665at2"/>
<dbReference type="InterPro" id="IPR011701">
    <property type="entry name" value="MFS"/>
</dbReference>
<protein>
    <submittedName>
        <fullName evidence="7">FHS family L-fucose permease-like MFS transporter</fullName>
    </submittedName>
</protein>
<comment type="subcellular location">
    <subcellularLocation>
        <location evidence="1">Cell inner membrane</location>
        <topology evidence="1">Multi-pass membrane protein</topology>
    </subcellularLocation>
</comment>
<dbReference type="Gene3D" id="1.20.1250.20">
    <property type="entry name" value="MFS general substrate transporter like domains"/>
    <property type="match status" value="2"/>
</dbReference>
<dbReference type="STRING" id="1168289.GCA_000259075_01110"/>
<reference evidence="7 8" key="1">
    <citation type="submission" date="2018-07" db="EMBL/GenBank/DDBJ databases">
        <title>Freshwater and sediment microbial communities from various areas in North America, analyzing microbe dynamics in response to fracking.</title>
        <authorList>
            <person name="Lamendella R."/>
        </authorList>
    </citation>
    <scope>NUCLEOTIDE SEQUENCE [LARGE SCALE GENOMIC DNA]</scope>
    <source>
        <strain evidence="7 8">160A</strain>
    </source>
</reference>
<dbReference type="PANTHER" id="PTHR43702:SF3">
    <property type="entry name" value="PROTEIN TSGA"/>
    <property type="match status" value="1"/>
</dbReference>
<feature type="transmembrane region" description="Helical" evidence="6">
    <location>
        <begin position="12"/>
        <end position="33"/>
    </location>
</feature>
<feature type="transmembrane region" description="Helical" evidence="6">
    <location>
        <begin position="243"/>
        <end position="264"/>
    </location>
</feature>
<keyword evidence="8" id="KW-1185">Reference proteome</keyword>
<feature type="transmembrane region" description="Helical" evidence="6">
    <location>
        <begin position="45"/>
        <end position="64"/>
    </location>
</feature>
<dbReference type="EMBL" id="QPIZ01000012">
    <property type="protein sequence ID" value="RCW33880.1"/>
    <property type="molecule type" value="Genomic_DNA"/>
</dbReference>
<evidence type="ECO:0000256" key="3">
    <source>
        <dbReference type="ARBA" id="ARBA00022692"/>
    </source>
</evidence>
<gene>
    <name evidence="7" type="ORF">DFO77_11244</name>
</gene>